<sequence length="1834" mass="211166">MAKRRASGVRSETLFELPACPDNVSERTPPETALFLPPPLAKRRRLGHESRLTTHECPGALLDGNVEEEARERIQHVLIILIPVSDPDLIFLELRLKNFFDDGISHSHLILMHNIMDNSNYSDTWRSYTEVLLEEIALEGLDGITLELLWKRLKVNPEWKIPIDEFVEEFIWRVLISLDHVDWYELKEPRVSPPVFASTEEYLQAADSREIDVVNFSVNYYPHNLINDGNVIGSCATYNERIKVTDEIRDITLHDVISRFGNRLVLVASQSVRNFVLISHDTNPNFELSDVSYCLLERIGRSRRCGELTTSLNFMKNGANPTFYFWNKLRQRNIIKTQMATVQKKIRCTLIHLTRFYKKVPSEIEHIVLQIIKKISASPLKMCLYSEAQELFSLSSSKKITKSPSFRRCIKLCFIPYQLYYPEDVGNFNTKNGAQRLIRVLQLISENYDELLQADMENVNEDANEMGIMERHLLNSRTTISQCYHVVQETGAEGLSLIDVERKLGISKLMARMLLKTLQKLDLIASVSSDDARKRFNRFYSKDYYEVIRSKVEEQIKFGELMDTSVVDDLNSTSGSIAIDSNREVIEESDQTCSDLFLKDSSEASEKAEYSETSELVEYSELDETTKFSETNETAKRQSSTNIDKLDELSVKRCKLDDSSSLEDPFLQNQISSVLSESIKCSLPPGESLFVVRRVNIVLNYIYKVEVAQRYILPKMILDEETKRGIFQGLPAQKTVRKILDILCKSGKIKIIRKTVCNKALNKSRDLEFVCIPTVTENHSMIQAAVQKTLSSLSIVYANPQSVTTSGPIKYQPRPKSNRYGYGAKFSRMRTLHELVTYLVYHYEGVENLDGEECRKFVQPLLGDSESVDDLPTMYKKEISWKMFIPPLMPYEAYINGWIFQNDVAERLPLKLFFCLVRPQYDHPDVEKYLKHPIKQYYLMRHLPQHLQEVLSIDRKYNYALCLNFRLLCYVGVCQFGPKTTNWGFQNLVYANKTARLLDTRLSDPGEIYVSRNVDYPSIQYNLTNPGDVEAFWNDALRFSLGTKLGLKKYNSEESEREVETKRIPDRLTATVEPRSMEEVLRNDNGEIPGDKRGAAGFDSWMHAYERVAAAKNAENPENPENPENAKPIPTNTSAKPVSKLKRFRHQVIRKREYNRSKISYDNVDLEALKNLKTLRASWSKDEDEILLLSHIASKYYSKPTSLGNYRPYILIRKILHTLSERSADKTVHACKRRIVNQLRNPLKKHNINLCLRELANDVELKHKCREIFENIEKSVNDHDSVTTKSLLDQLTEKVFYHLYDSKKINVSYSGTLEISLPDSLDTFRENFSYEYALPKGTEKYLELSSKKDVAVLLVVNLIFSSLFSQVDKSKSLNAGFLYGVFKQFEDGCLKSALHYIRTNRLVSNNKSVDRNRGLLLPFGSGMFHFSLTYHLLLKAIYKPELFSGIYNKFLELFSNVDNEIINITNYDAGLTTLLISHSIHQNVQFHVEVPDTLLLFDEAPVVIDESVMTKAVVKARRLSDTTLSLVREHFTPSKSDEIIDQVADERDKIMVVERVSFKKIKYTTTELQQKIRKCFHETGERDFATSVMEFLLVKGLCGVPVSTLSTEFEDVQLLKNVVDSLVRKKLIIRDGSVDTRFVHINFGEHWLVLSCKKNIFVNESVEGVVVCKPKDTFNLRESTEPLWIAIRPWIHFNGTVNEAALDSFLIRILSYIIKVPALSLIGLQRKFLPALQPHCTRELLEFLELLKCIRSYIFTRKNKPSLFSTCMEYTLKDEVHGFEEEDTIIYEPLPHAFVTLAVFLSSTNAKDILETKWSGEEKSLYSLDFESSKPEYA</sequence>
<protein>
    <recommendedName>
        <fullName evidence="12">General transcription factor 3C polypeptide 1</fullName>
    </recommendedName>
</protein>
<keyword evidence="5" id="KW-0539">Nucleus</keyword>
<dbReference type="InterPro" id="IPR056428">
    <property type="entry name" value="WH_GTF3C1"/>
</dbReference>
<evidence type="ECO:0000256" key="5">
    <source>
        <dbReference type="ARBA" id="ARBA00023242"/>
    </source>
</evidence>
<dbReference type="Proteomes" id="UP001367676">
    <property type="component" value="Unassembled WGS sequence"/>
</dbReference>
<gene>
    <name evidence="10" type="ORF">V9T40_003856</name>
</gene>
<dbReference type="GO" id="GO:0042791">
    <property type="term" value="P:5S class rRNA transcription by RNA polymerase III"/>
    <property type="evidence" value="ECO:0007669"/>
    <property type="project" value="TreeGrafter"/>
</dbReference>
<evidence type="ECO:0000256" key="3">
    <source>
        <dbReference type="ARBA" id="ARBA00023125"/>
    </source>
</evidence>
<organism evidence="10 11">
    <name type="scientific">Parthenolecanium corni</name>
    <dbReference type="NCBI Taxonomy" id="536013"/>
    <lineage>
        <taxon>Eukaryota</taxon>
        <taxon>Metazoa</taxon>
        <taxon>Ecdysozoa</taxon>
        <taxon>Arthropoda</taxon>
        <taxon>Hexapoda</taxon>
        <taxon>Insecta</taxon>
        <taxon>Pterygota</taxon>
        <taxon>Neoptera</taxon>
        <taxon>Paraneoptera</taxon>
        <taxon>Hemiptera</taxon>
        <taxon>Sternorrhyncha</taxon>
        <taxon>Coccoidea</taxon>
        <taxon>Coccidae</taxon>
        <taxon>Parthenolecanium</taxon>
    </lineage>
</organism>
<dbReference type="InterPro" id="IPR044210">
    <property type="entry name" value="Tfc3-like"/>
</dbReference>
<feature type="domain" description="GTF3C1 extended winged-helix" evidence="9">
    <location>
        <begin position="692"/>
        <end position="791"/>
    </location>
</feature>
<evidence type="ECO:0008006" key="12">
    <source>
        <dbReference type="Google" id="ProtNLM"/>
    </source>
</evidence>
<evidence type="ECO:0000259" key="7">
    <source>
        <dbReference type="Pfam" id="PF04182"/>
    </source>
</evidence>
<evidence type="ECO:0000256" key="2">
    <source>
        <dbReference type="ARBA" id="ARBA00022553"/>
    </source>
</evidence>
<dbReference type="InterPro" id="IPR056467">
    <property type="entry name" value="eWH_GTF3C1"/>
</dbReference>
<dbReference type="Pfam" id="PF24101">
    <property type="entry name" value="WHD_GTF3C1"/>
    <property type="match status" value="1"/>
</dbReference>
<dbReference type="InterPro" id="IPR007309">
    <property type="entry name" value="TFIIIC_Bblock-bd"/>
</dbReference>
<name>A0AAN9YAH4_9HEMI</name>
<dbReference type="GO" id="GO:0006384">
    <property type="term" value="P:transcription initiation at RNA polymerase III promoter"/>
    <property type="evidence" value="ECO:0007669"/>
    <property type="project" value="InterPro"/>
</dbReference>
<keyword evidence="2" id="KW-0597">Phosphoprotein</keyword>
<keyword evidence="3" id="KW-0238">DNA-binding</keyword>
<dbReference type="GO" id="GO:0005634">
    <property type="term" value="C:nucleus"/>
    <property type="evidence" value="ECO:0007669"/>
    <property type="project" value="UniProtKB-SubCell"/>
</dbReference>
<dbReference type="GO" id="GO:0003677">
    <property type="term" value="F:DNA binding"/>
    <property type="evidence" value="ECO:0007669"/>
    <property type="project" value="UniProtKB-KW"/>
</dbReference>
<feature type="region of interest" description="Disordered" evidence="6">
    <location>
        <begin position="1113"/>
        <end position="1138"/>
    </location>
</feature>
<accession>A0AAN9YAH4</accession>
<evidence type="ECO:0000259" key="8">
    <source>
        <dbReference type="Pfam" id="PF23704"/>
    </source>
</evidence>
<feature type="compositionally biased region" description="Low complexity" evidence="6">
    <location>
        <begin position="1113"/>
        <end position="1128"/>
    </location>
</feature>
<evidence type="ECO:0000256" key="6">
    <source>
        <dbReference type="SAM" id="MobiDB-lite"/>
    </source>
</evidence>
<evidence type="ECO:0000259" key="9">
    <source>
        <dbReference type="Pfam" id="PF24101"/>
    </source>
</evidence>
<comment type="caution">
    <text evidence="10">The sequence shown here is derived from an EMBL/GenBank/DDBJ whole genome shotgun (WGS) entry which is preliminary data.</text>
</comment>
<dbReference type="GO" id="GO:0000127">
    <property type="term" value="C:transcription factor TFIIIC complex"/>
    <property type="evidence" value="ECO:0007669"/>
    <property type="project" value="InterPro"/>
</dbReference>
<dbReference type="Pfam" id="PF23704">
    <property type="entry name" value="WHD_GTF3C1_N"/>
    <property type="match status" value="1"/>
</dbReference>
<dbReference type="Pfam" id="PF04182">
    <property type="entry name" value="B-block_TFIIIC"/>
    <property type="match status" value="1"/>
</dbReference>
<comment type="subcellular location">
    <subcellularLocation>
        <location evidence="1">Nucleus</location>
    </subcellularLocation>
</comment>
<evidence type="ECO:0000256" key="4">
    <source>
        <dbReference type="ARBA" id="ARBA00023163"/>
    </source>
</evidence>
<keyword evidence="11" id="KW-1185">Reference proteome</keyword>
<proteinExistence type="predicted"/>
<dbReference type="EMBL" id="JBBCAQ010000006">
    <property type="protein sequence ID" value="KAK7603857.1"/>
    <property type="molecule type" value="Genomic_DNA"/>
</dbReference>
<dbReference type="PANTHER" id="PTHR15180:SF1">
    <property type="entry name" value="GENERAL TRANSCRIPTION FACTOR 3C POLYPEPTIDE 1"/>
    <property type="match status" value="1"/>
</dbReference>
<evidence type="ECO:0000313" key="10">
    <source>
        <dbReference type="EMBL" id="KAK7603857.1"/>
    </source>
</evidence>
<feature type="domain" description="B-block binding subunit of TFIIIC" evidence="7">
    <location>
        <begin position="290"/>
        <end position="358"/>
    </location>
</feature>
<reference evidence="10 11" key="1">
    <citation type="submission" date="2024-03" db="EMBL/GenBank/DDBJ databases">
        <title>Adaptation during the transition from Ophiocordyceps entomopathogen to insect associate is accompanied by gene loss and intensified selection.</title>
        <authorList>
            <person name="Ward C.M."/>
            <person name="Onetto C.A."/>
            <person name="Borneman A.R."/>
        </authorList>
    </citation>
    <scope>NUCLEOTIDE SEQUENCE [LARGE SCALE GENOMIC DNA]</scope>
    <source>
        <strain evidence="10">AWRI1</strain>
        <tissue evidence="10">Single Adult Female</tissue>
    </source>
</reference>
<dbReference type="PANTHER" id="PTHR15180">
    <property type="entry name" value="GENERAL TRANSCRIPTION FACTOR 3C POLYPEPTIDE 1"/>
    <property type="match status" value="1"/>
</dbReference>
<evidence type="ECO:0000313" key="11">
    <source>
        <dbReference type="Proteomes" id="UP001367676"/>
    </source>
</evidence>
<evidence type="ECO:0000256" key="1">
    <source>
        <dbReference type="ARBA" id="ARBA00004123"/>
    </source>
</evidence>
<keyword evidence="4" id="KW-0804">Transcription</keyword>
<feature type="domain" description="General transcription factor 3C polypeptide 1 winged-helix" evidence="8">
    <location>
        <begin position="131"/>
        <end position="191"/>
    </location>
</feature>